<feature type="transmembrane region" description="Helical" evidence="1">
    <location>
        <begin position="6"/>
        <end position="25"/>
    </location>
</feature>
<feature type="transmembrane region" description="Helical" evidence="1">
    <location>
        <begin position="63"/>
        <end position="82"/>
    </location>
</feature>
<name>A0A481Z7K6_9VIRU</name>
<accession>A0A481Z7K6</accession>
<keyword evidence="1" id="KW-0812">Transmembrane</keyword>
<keyword evidence="1" id="KW-1133">Transmembrane helix</keyword>
<reference evidence="2" key="1">
    <citation type="journal article" date="2019" name="MBio">
        <title>Virus Genomes from Deep Sea Sediments Expand the Ocean Megavirome and Support Independent Origins of Viral Gigantism.</title>
        <authorList>
            <person name="Backstrom D."/>
            <person name="Yutin N."/>
            <person name="Jorgensen S.L."/>
            <person name="Dharamshi J."/>
            <person name="Homa F."/>
            <person name="Zaremba-Niedwiedzka K."/>
            <person name="Spang A."/>
            <person name="Wolf Y.I."/>
            <person name="Koonin E.V."/>
            <person name="Ettema T.J."/>
        </authorList>
    </citation>
    <scope>NUCLEOTIDE SEQUENCE</scope>
</reference>
<keyword evidence="1" id="KW-0472">Membrane</keyword>
<feature type="transmembrane region" description="Helical" evidence="1">
    <location>
        <begin position="32"/>
        <end position="51"/>
    </location>
</feature>
<evidence type="ECO:0000313" key="2">
    <source>
        <dbReference type="EMBL" id="QBK91090.1"/>
    </source>
</evidence>
<gene>
    <name evidence="2" type="ORF">LCPAC202_00640</name>
</gene>
<sequence length="96" mass="11058">MEKNSALVIYLVIVIIIFIIARFYLINIWSSIVLALLIGLVVLFFLTPQGALDQFKDKTHLSGWLYIAIWGITLLILLIYILDRIFRDRSVNSVGY</sequence>
<organism evidence="2">
    <name type="scientific">Pithovirus LCPAC202</name>
    <dbReference type="NCBI Taxonomy" id="2506592"/>
    <lineage>
        <taxon>Viruses</taxon>
        <taxon>Pithoviruses</taxon>
    </lineage>
</organism>
<evidence type="ECO:0008006" key="3">
    <source>
        <dbReference type="Google" id="ProtNLM"/>
    </source>
</evidence>
<protein>
    <recommendedName>
        <fullName evidence="3">Transmembrane protein</fullName>
    </recommendedName>
</protein>
<evidence type="ECO:0000256" key="1">
    <source>
        <dbReference type="SAM" id="Phobius"/>
    </source>
</evidence>
<proteinExistence type="predicted"/>
<dbReference type="EMBL" id="MK500510">
    <property type="protein sequence ID" value="QBK91090.1"/>
    <property type="molecule type" value="Genomic_DNA"/>
</dbReference>